<organism evidence="1">
    <name type="scientific">Rhizophora mucronata</name>
    <name type="common">Asiatic mangrove</name>
    <dbReference type="NCBI Taxonomy" id="61149"/>
    <lineage>
        <taxon>Eukaryota</taxon>
        <taxon>Viridiplantae</taxon>
        <taxon>Streptophyta</taxon>
        <taxon>Embryophyta</taxon>
        <taxon>Tracheophyta</taxon>
        <taxon>Spermatophyta</taxon>
        <taxon>Magnoliopsida</taxon>
        <taxon>eudicotyledons</taxon>
        <taxon>Gunneridae</taxon>
        <taxon>Pentapetalae</taxon>
        <taxon>rosids</taxon>
        <taxon>fabids</taxon>
        <taxon>Malpighiales</taxon>
        <taxon>Rhizophoraceae</taxon>
        <taxon>Rhizophora</taxon>
    </lineage>
</organism>
<evidence type="ECO:0000313" key="1">
    <source>
        <dbReference type="EMBL" id="MBX60156.1"/>
    </source>
</evidence>
<accession>A0A2P2PZJ4</accession>
<dbReference type="AlphaFoldDB" id="A0A2P2PZJ4"/>
<reference evidence="1" key="1">
    <citation type="submission" date="2018-02" db="EMBL/GenBank/DDBJ databases">
        <title>Rhizophora mucronata_Transcriptome.</title>
        <authorList>
            <person name="Meera S.P."/>
            <person name="Sreeshan A."/>
            <person name="Augustine A."/>
        </authorList>
    </citation>
    <scope>NUCLEOTIDE SEQUENCE</scope>
    <source>
        <tissue evidence="1">Leaf</tissue>
    </source>
</reference>
<proteinExistence type="predicted"/>
<protein>
    <submittedName>
        <fullName evidence="1">Uncharacterized protein</fullName>
    </submittedName>
</protein>
<sequence length="19" mass="2269">MSRKLVFWSPNNCIFSLLL</sequence>
<name>A0A2P2PZJ4_RHIMU</name>
<dbReference type="EMBL" id="GGEC01079672">
    <property type="protein sequence ID" value="MBX60156.1"/>
    <property type="molecule type" value="Transcribed_RNA"/>
</dbReference>